<proteinExistence type="predicted"/>
<gene>
    <name evidence="1" type="ORF">CP981_01355</name>
</gene>
<organism evidence="1 2">
    <name type="scientific">Streptomyces platensis</name>
    <dbReference type="NCBI Taxonomy" id="58346"/>
    <lineage>
        <taxon>Bacteria</taxon>
        <taxon>Bacillati</taxon>
        <taxon>Actinomycetota</taxon>
        <taxon>Actinomycetes</taxon>
        <taxon>Kitasatosporales</taxon>
        <taxon>Streptomycetaceae</taxon>
        <taxon>Streptomyces</taxon>
    </lineage>
</organism>
<reference evidence="1 2" key="1">
    <citation type="submission" date="2017-09" db="EMBL/GenBank/DDBJ databases">
        <authorList>
            <person name="Lee N."/>
            <person name="Cho B.-K."/>
        </authorList>
    </citation>
    <scope>NUCLEOTIDE SEQUENCE [LARGE SCALE GENOMIC DNA]</scope>
    <source>
        <strain evidence="1 2">ATCC 23948</strain>
    </source>
</reference>
<sequence>MSRTPFSSPAGCGLRAAGCGLRARVSATGLRSAHPAIKLGEPNTSAPTGDVTAVHRFGAKSGRSI</sequence>
<dbReference type="KEGG" id="spla:CP981_01355"/>
<dbReference type="EMBL" id="CP023691">
    <property type="protein sequence ID" value="QEV50499.1"/>
    <property type="molecule type" value="Genomic_DNA"/>
</dbReference>
<dbReference type="AlphaFoldDB" id="A0AAE6NCU4"/>
<protein>
    <submittedName>
        <fullName evidence="1">Uncharacterized protein</fullName>
    </submittedName>
</protein>
<accession>A0AAE6NCU4</accession>
<evidence type="ECO:0000313" key="2">
    <source>
        <dbReference type="Proteomes" id="UP000325458"/>
    </source>
</evidence>
<dbReference type="Proteomes" id="UP000325458">
    <property type="component" value="Chromosome"/>
</dbReference>
<name>A0AAE6NCU4_STRPT</name>
<evidence type="ECO:0000313" key="1">
    <source>
        <dbReference type="EMBL" id="QEV50499.1"/>
    </source>
</evidence>